<dbReference type="Pfam" id="PF09564">
    <property type="entry name" value="RE_NgoBV"/>
    <property type="match status" value="1"/>
</dbReference>
<gene>
    <name evidence="1" type="ORF">HMPREF0647_07000</name>
</gene>
<sequence length="179" mass="21442">MHNHKQASPDFWLDPDNLESNWLEIKSFTGSPNFDIAAFRSFINLVIEKPWKLHSKHLLIKYKMENGVVEVERIWLKNLWEICSTSGSWPVKVQYKNKVIVNIRPATWYSERTDFKPFESLEDFLAAMEETIYQYPDTRVTIALHWKDKLIESYERHYGIRLNIPRWNDIADKYISSQY</sequence>
<dbReference type="AlphaFoldDB" id="A0A096ACV5"/>
<dbReference type="InterPro" id="IPR019064">
    <property type="entry name" value="Restrct_endonuc_II_NlaIV"/>
</dbReference>
<dbReference type="Proteomes" id="UP000029525">
    <property type="component" value="Unassembled WGS sequence"/>
</dbReference>
<dbReference type="GO" id="GO:0009036">
    <property type="term" value="F:type II site-specific deoxyribonuclease activity"/>
    <property type="evidence" value="ECO:0007669"/>
    <property type="project" value="InterPro"/>
</dbReference>
<proteinExistence type="predicted"/>
<evidence type="ECO:0000313" key="1">
    <source>
        <dbReference type="EMBL" id="KGF44361.1"/>
    </source>
</evidence>
<organism evidence="1 2">
    <name type="scientific">Prevotella bivia DNF00320</name>
    <dbReference type="NCBI Taxonomy" id="1401068"/>
    <lineage>
        <taxon>Bacteria</taxon>
        <taxon>Pseudomonadati</taxon>
        <taxon>Bacteroidota</taxon>
        <taxon>Bacteroidia</taxon>
        <taxon>Bacteroidales</taxon>
        <taxon>Prevotellaceae</taxon>
        <taxon>Prevotella</taxon>
    </lineage>
</organism>
<comment type="caution">
    <text evidence="1">The sequence shown here is derived from an EMBL/GenBank/DDBJ whole genome shotgun (WGS) entry which is preliminary data.</text>
</comment>
<evidence type="ECO:0000313" key="2">
    <source>
        <dbReference type="Proteomes" id="UP000029525"/>
    </source>
</evidence>
<name>A0A096ACV5_9BACT</name>
<reference evidence="1 2" key="1">
    <citation type="submission" date="2014-07" db="EMBL/GenBank/DDBJ databases">
        <authorList>
            <person name="McCorrison J."/>
            <person name="Sanka R."/>
            <person name="Torralba M."/>
            <person name="Gillis M."/>
            <person name="Haft D.H."/>
            <person name="Methe B."/>
            <person name="Sutton G."/>
            <person name="Nelson K.E."/>
        </authorList>
    </citation>
    <scope>NUCLEOTIDE SEQUENCE [LARGE SCALE GENOMIC DNA]</scope>
    <source>
        <strain evidence="1 2">DNF00320</strain>
    </source>
</reference>
<accession>A0A096ACV5</accession>
<dbReference type="EMBL" id="JRNQ01000041">
    <property type="protein sequence ID" value="KGF44361.1"/>
    <property type="molecule type" value="Genomic_DNA"/>
</dbReference>
<protein>
    <submittedName>
        <fullName evidence="1">Uncharacterized protein</fullName>
    </submittedName>
</protein>